<evidence type="ECO:0000313" key="4">
    <source>
        <dbReference type="Proteomes" id="UP001152300"/>
    </source>
</evidence>
<feature type="domain" description="PKS/mFAS DH" evidence="2">
    <location>
        <begin position="125"/>
        <end position="433"/>
    </location>
</feature>
<dbReference type="InterPro" id="IPR001227">
    <property type="entry name" value="Ac_transferase_dom_sf"/>
</dbReference>
<dbReference type="GO" id="GO:0004312">
    <property type="term" value="F:fatty acid synthase activity"/>
    <property type="evidence" value="ECO:0007669"/>
    <property type="project" value="TreeGrafter"/>
</dbReference>
<evidence type="ECO:0000259" key="2">
    <source>
        <dbReference type="PROSITE" id="PS52019"/>
    </source>
</evidence>
<dbReference type="InterPro" id="IPR050091">
    <property type="entry name" value="PKS_NRPS_Biosynth_Enz"/>
</dbReference>
<dbReference type="GO" id="GO:0044550">
    <property type="term" value="P:secondary metabolite biosynthetic process"/>
    <property type="evidence" value="ECO:0007669"/>
    <property type="project" value="UniProtKB-ARBA"/>
</dbReference>
<feature type="active site" description="Proton donor; for dehydratase activity" evidence="1">
    <location>
        <position position="339"/>
    </location>
</feature>
<organism evidence="3 4">
    <name type="scientific">Sclerotinia nivalis</name>
    <dbReference type="NCBI Taxonomy" id="352851"/>
    <lineage>
        <taxon>Eukaryota</taxon>
        <taxon>Fungi</taxon>
        <taxon>Dikarya</taxon>
        <taxon>Ascomycota</taxon>
        <taxon>Pezizomycotina</taxon>
        <taxon>Leotiomycetes</taxon>
        <taxon>Helotiales</taxon>
        <taxon>Sclerotiniaceae</taxon>
        <taxon>Sclerotinia</taxon>
    </lineage>
</organism>
<dbReference type="SMART" id="SM00826">
    <property type="entry name" value="PKS_DH"/>
    <property type="match status" value="1"/>
</dbReference>
<accession>A0A9X0AKX0</accession>
<dbReference type="Gene3D" id="3.40.366.10">
    <property type="entry name" value="Malonyl-Coenzyme A Acyl Carrier Protein, domain 2"/>
    <property type="match status" value="1"/>
</dbReference>
<dbReference type="AlphaFoldDB" id="A0A9X0AKX0"/>
<comment type="caution">
    <text evidence="3">The sequence shown here is derived from an EMBL/GenBank/DDBJ whole genome shotgun (WGS) entry which is preliminary data.</text>
</comment>
<dbReference type="Gene3D" id="3.90.180.10">
    <property type="entry name" value="Medium-chain alcohol dehydrogenases, catalytic domain"/>
    <property type="match status" value="1"/>
</dbReference>
<keyword evidence="4" id="KW-1185">Reference proteome</keyword>
<feature type="active site" description="Proton acceptor; for dehydratase activity" evidence="1">
    <location>
        <position position="157"/>
    </location>
</feature>
<dbReference type="OrthoDB" id="329835at2759"/>
<dbReference type="InterPro" id="IPR020807">
    <property type="entry name" value="PKS_DH"/>
</dbReference>
<dbReference type="Gene3D" id="3.10.129.110">
    <property type="entry name" value="Polyketide synthase dehydratase"/>
    <property type="match status" value="1"/>
</dbReference>
<dbReference type="InterPro" id="IPR013154">
    <property type="entry name" value="ADH-like_N"/>
</dbReference>
<dbReference type="InterPro" id="IPR042104">
    <property type="entry name" value="PKS_dehydratase_sf"/>
</dbReference>
<dbReference type="Pfam" id="PF08240">
    <property type="entry name" value="ADH_N"/>
    <property type="match status" value="1"/>
</dbReference>
<dbReference type="Pfam" id="PF21089">
    <property type="entry name" value="PKS_DH_N"/>
    <property type="match status" value="1"/>
</dbReference>
<dbReference type="PANTHER" id="PTHR43775:SF18">
    <property type="entry name" value="ENZYME, PUTATIVE (JCVI)-RELATED"/>
    <property type="match status" value="1"/>
</dbReference>
<reference evidence="3" key="1">
    <citation type="submission" date="2022-11" db="EMBL/GenBank/DDBJ databases">
        <title>Genome Resource of Sclerotinia nivalis Strain SnTB1, a Plant Pathogen Isolated from American Ginseng.</title>
        <authorList>
            <person name="Fan S."/>
        </authorList>
    </citation>
    <scope>NUCLEOTIDE SEQUENCE</scope>
    <source>
        <strain evidence="3">SnTB1</strain>
    </source>
</reference>
<dbReference type="InterPro" id="IPR049900">
    <property type="entry name" value="PKS_mFAS_DH"/>
</dbReference>
<dbReference type="GO" id="GO:0006633">
    <property type="term" value="P:fatty acid biosynthetic process"/>
    <property type="evidence" value="ECO:0007669"/>
    <property type="project" value="TreeGrafter"/>
</dbReference>
<dbReference type="PANTHER" id="PTHR43775">
    <property type="entry name" value="FATTY ACID SYNTHASE"/>
    <property type="match status" value="1"/>
</dbReference>
<name>A0A9X0AKX0_9HELO</name>
<protein>
    <recommendedName>
        <fullName evidence="2">PKS/mFAS DH domain-containing protein</fullName>
    </recommendedName>
</protein>
<dbReference type="Pfam" id="PF14765">
    <property type="entry name" value="PS-DH"/>
    <property type="match status" value="1"/>
</dbReference>
<feature type="region of interest" description="C-terminal hotdog fold" evidence="1">
    <location>
        <begin position="274"/>
        <end position="433"/>
    </location>
</feature>
<evidence type="ECO:0000313" key="3">
    <source>
        <dbReference type="EMBL" id="KAJ8062818.1"/>
    </source>
</evidence>
<dbReference type="InterPro" id="IPR049551">
    <property type="entry name" value="PKS_DH_C"/>
</dbReference>
<evidence type="ECO:0000256" key="1">
    <source>
        <dbReference type="PROSITE-ProRule" id="PRU01363"/>
    </source>
</evidence>
<dbReference type="InterPro" id="IPR049552">
    <property type="entry name" value="PKS_DH_N"/>
</dbReference>
<gene>
    <name evidence="3" type="ORF">OCU04_008076</name>
</gene>
<dbReference type="InterPro" id="IPR011032">
    <property type="entry name" value="GroES-like_sf"/>
</dbReference>
<sequence>MVSPVCFNKALIEMLSEEKGPNYLIEIGPSEALAGPISQNLKSLPNGDSITYSPSSARGQNAGKAIFDLAGCLFVAGHDISLRNANQYAETKTIVDLPNYTGIIQSSTGMKTHRVDWRFKRFVNHDLLGAKVIGTTWKSLTWRKLLNLSDVPWLKDHNMGSDVLMPGAGYIAMAVEGLYQKTRATTTEDRIINSPNELCCRFRNIRFAKALVPEDDKESAVLLSLTQQHGGKDWREFRISSTTGDLLIEHCSGLIRLQDPVDEHLTESDNKTLQHSTSGKVWYKSQVEAGYGFGPSFQRLLKVKPNSGQRQSRVQISLAEPSSKWSPQSYYPIHPASLDGCFQTVTPALWAGERSSVNAVLVPAIIDDLIINSVPSGLQKGLSLATSEYSGRGRLEEAKSYFANCSVYDPENGVLLMQIAGLRFAKLDMGVKTDPHVFDCISWKPGITFFSQEKLISMNPENSEIQLDVVIDLVAHKKPGLRILEVNLNPTEIMSVWFEPGDLPSRSAYLQYDFASDNAKDLVSIQSKYKTNSNTSFFLLNTTKEASVLPSHATYDLVILKISKTSVIDQSVPSDGDSPAWSLYTNEVEIRVKSHPRNLSVVRLSENTPSLDSSLKAALGLSGWKITDVTYSSNIVAETGTVVLVLDELYAPVLTHINATQWEGLEALISSGNHLLWVTKGAQDKVTNPNNALVQGLLCVGRREDPSAKLSILYPESSTGPATDYAIDTVLKSLESSPPDMRSSVEIEFVERNGTLFVQRVIPDLPANEFKRAEIEGTFQGLTWRETAVGEVPVDSENIEIEVMAVVANFKDAAVTMGMVPENKYNTGYEGAGVVKRLGPGVIKFKVGDRVCFFCIVSSSEFRRL</sequence>
<dbReference type="SUPFAM" id="SSF50129">
    <property type="entry name" value="GroES-like"/>
    <property type="match status" value="1"/>
</dbReference>
<proteinExistence type="predicted"/>
<dbReference type="Proteomes" id="UP001152300">
    <property type="component" value="Unassembled WGS sequence"/>
</dbReference>
<feature type="region of interest" description="N-terminal hotdog fold" evidence="1">
    <location>
        <begin position="125"/>
        <end position="262"/>
    </location>
</feature>
<dbReference type="EMBL" id="JAPEIS010000009">
    <property type="protein sequence ID" value="KAJ8062818.1"/>
    <property type="molecule type" value="Genomic_DNA"/>
</dbReference>
<dbReference type="PROSITE" id="PS52019">
    <property type="entry name" value="PKS_MFAS_DH"/>
    <property type="match status" value="1"/>
</dbReference>